<comment type="cofactor">
    <cofactor evidence="12">
        <name>Mg(2+)</name>
        <dbReference type="ChEBI" id="CHEBI:18420"/>
    </cofactor>
    <cofactor evidence="12">
        <name>Mn(2+)</name>
        <dbReference type="ChEBI" id="CHEBI:29035"/>
    </cofactor>
    <text evidence="12">Probably binds two magnesium or manganese ions per subunit.</text>
</comment>
<reference evidence="17 18" key="1">
    <citation type="submission" date="2008-07" db="EMBL/GenBank/DDBJ databases">
        <authorList>
            <person name="El-Sayed N."/>
            <person name="Caler E."/>
            <person name="Inman J."/>
            <person name="Amedeo P."/>
            <person name="Hass B."/>
            <person name="Wortman J."/>
        </authorList>
    </citation>
    <scope>NUCLEOTIDE SEQUENCE [LARGE SCALE GENOMIC DNA]</scope>
    <source>
        <strain evidence="18">ATCC 50983 / TXsc</strain>
    </source>
</reference>
<feature type="binding site" evidence="12">
    <location>
        <position position="1013"/>
    </location>
    <ligand>
        <name>Mg(2+)</name>
        <dbReference type="ChEBI" id="CHEBI:18420"/>
        <label>1</label>
    </ligand>
</feature>
<dbReference type="InterPro" id="IPR027417">
    <property type="entry name" value="P-loop_NTPase"/>
</dbReference>
<dbReference type="Pfam" id="PF17917">
    <property type="entry name" value="RT_RNaseH"/>
    <property type="match status" value="1"/>
</dbReference>
<dbReference type="GO" id="GO:0004519">
    <property type="term" value="F:endonuclease activity"/>
    <property type="evidence" value="ECO:0007669"/>
    <property type="project" value="UniProtKB-KW"/>
</dbReference>
<dbReference type="GO" id="GO:0016787">
    <property type="term" value="F:hydrolase activity"/>
    <property type="evidence" value="ECO:0007669"/>
    <property type="project" value="UniProtKB-KW"/>
</dbReference>
<feature type="active site" description="Proton acceptor" evidence="11">
    <location>
        <position position="1116"/>
    </location>
</feature>
<sequence length="2861" mass="320755">MSMASVENKLARVKTVISEIVGDRANDSDDCRHLLGMLSELAKAMSISTAQAVYHEAWATIHTGYYTKVHHGCREAFAVAASCLAILQKSTFYADMGIMIGGPSTRSYGLLQEVCREIAELSVSVHREEKRVKRAFPTGEDEPPMLKFPVDEVDASEISFERFLTEYYVPQKPVKIRGLVSRWPGVQSWKDPDHWTHSKYGDRLVPIEVGGYMSSTYSQQLMKLRDYVEEHLLKPGKDNADKSIAYLAEYEIFNQIRELENEVQPVPDICLSGDEGIVRRLLFFGPAGTASQTHRDADNNMKCMVVGSKYVRLFSPSQEKCLYPLQRGILTNNSTLPTDILTEPIDTERYPLYKEAIYSEAILNAGDALFLPNDDGDDYVEDGEDPFDIFCSLGTGALIATTCGHVSANSDDTGMPARDYEGIRSDIESPSGQPYNLTRSVSIKCGDELLVSPPDAGNPVTLIRPDVATKLIKEGCARGPYSLRGTGFKLTGVTGGEAITAKTFVVMKVHLKPLGSQEYSLCSFVQALIAPGLTLKFLIGNNTLHSWNWRSFWRGAPNLIVVDVEKRYNNNLDSCLIPKESIRSETGERWRIALPLERSMGFREKAPDSQEHAKVLCGAVTVIPQDGVLQVPVTVGGVVTAEHPLLITPSLSLLPKGLEFPECVVTVAAGTYAARILVRNRSATDQLLEAGTILGEATCIEENFDVHNMETITHRAALYRCSEQRKACIVVGYLPTTTERRVVVRFPGEENELPFAVDPSYIGIPEDGRVFESGDESTVVSTGLPKPPPLQHPIEEVQVALIESVVGEILNPDDPKPKRIHRPAITRKRQGGPSMLSWNINGLRGFLKSEANVSCLNRLVRNELPAIMVLTETKLTQEKKDRAFTKLLDSLPVRYDVFSAESAGRKGYAGVAVLLKRAVDVGYDDGLCLIHEPITGIPSRFFDGEQDEEEDTTSGRVLTIELRQCTLVAVYVPNSGGDLRFLEYRSKWDVAFRRYMKWLRSRAGEKPLIIAGDLNACGSDLDIGDTRREAPHSPSIQPCEVEAFERLQREVSLCDTFRIVHPEVAGVYSFYCNAYEKKLNFGRRIDYILVSSEQSDCVVDSTVFYAEFGLGYRPDHCPILAELRPSFWGATDVAVQCGSNDIIGHCSFDGECHQAAVETFVGQKESQTGSDEQFEEQREVRCRLMRELIAGLRSSELPPSTLLDLIAPLLYSDEVDLEEDARTCGLYNAVSAMVCDVEASECPLRALPRLDEDFMWREPRRSSRPDSLPTYKPLKPRPAAPPQNVKEWLRSHLHLDETCVAGNSTEKARLEELVLRHWDVFDYEGRDLPEMTGVFHEIQLSPGAHPVYCAPYRMSPEQKQALEEHVKDLLSQNLIEPSQSEWQSPVMFIAKKGGGWRVVQDFRRLNQLTEIPRYPLPLVAQVLDELSSSKIYSAFDAKSGFWQVPLASKSRYLTAFGTHVGQFQWRRMPMGLAGSPPTYQRGMNRAYAPILYRCCILYLDDAVLYSLLRAGHFEALELFFDLTRDAHITLTARKMQLFRTTLKYVGMRISAEGVRMDEAKVNAILDMPLGRDSPLKNIRSFLGSTNYFRKWLKDYSRVTAPLRAVLKKDGVGWDNECDIAVAELKRLLTSDPLLVWPNFSKEFELHTDASDVGYGGVLIQRDAEHRERVIAYGSRAVGDLERSWTSQEKECYAAVIFVEEFRPYLQDRPFKLVTDAANLRWLLTTEHTTPRLMRWAIRLSAYGIEIVHREGRLNAVADMLSRVSPKPLEGQGGSTVPVEVATVQEGSGMAEKTSEYLEALEDPRAEVVLVSGPAGTGKSMLACEAAAKSLDKGRVKRIIITRPVVPVGRDIGYVKGSVAEKMALWVRPLLSYLSRFLSEGRVKELQAEGSIQVIPISMIRGYSLDDTWLILDEAQNCSASELWAVLTRAGIGSRMVVIGDMEQCDVSRDSSGFQELLNKVAKLGPEPPLSIRSVVLTKADCKRSPVVKLLLELKDRVIAGVVECCEKIDYIGYDDLPSSANLLLQEWVGHVCGVVPISKSHLGMSPETWTVRRPLKAVLAAVKQLHPSVTFDAVRIERGGFPLSKEIDVSSSTFLPLLAPELVEWIGPLLVEEVEEALSSYTCFTGSEDPDDVAVRKAAEAMVHHKPVRRLQPSPSASRTRRQAAYSNPCQKYGCTRTADLSDGIERLCKYCVDLCKNDTCRRPRATGSLYCTSCKRNFSEGDAECEGLQAAIDYDNPGVQEADDGEVPEGIQQSLDASLLADLRRRDPSSETLRYVKQLQEEDPEIGPLIKFLNGDTAGLTKDTVLKIRAKAERHYLDQLLKRTQYDESLDTIFHQIVVPQALRASLLDLYHNGLESGHPGRYGMYNMLRRQFYWKGMWRDCSDYVRHCITCRSIRRGPSVYGNVHQHSRHVAAAMQRVGIDLVGPIHLPQYTPQDQSAFPLYCLVMLDVYTGWLELAPLYTKEAKEVAQAIVDNWILRHGPFCELLSDRGGEFLNDVMGSICRTLNITHLVSSGHRPQTNGCTERINQELVRKLKIWAEEFGGEWWRALPVVQHALRVIPRRDCGFSPFELLYGRIPHTMLDQMLQDVLSQVKPEVDDYYIKLKRTLTKIRERFASVRSFSQDRREEEWNDESRVEDFPLGSHVLYYRELGDMRGGSSKLVRRWHGPYVVVKKLSAVNYLLADSLDPGSVWLDSFVAHTNYMVDCPEDMRGYYEKRYSLPPPADFWDFNVIPDSVGVGTILLVAGSTDDRKVWHVGRVIERHADNGRLLLHLYDLPKDSKAPWHGPFRPSYRHRLNGGVFVTVGKVNGRTFRMRVCEVLGNNIMHVDALDSRGYLRASAVADLEIYGLHSGRSPTTSPL</sequence>
<evidence type="ECO:0000256" key="9">
    <source>
        <dbReference type="ARBA" id="ARBA00022842"/>
    </source>
</evidence>
<keyword evidence="12" id="KW-0464">Manganese</keyword>
<evidence type="ECO:0000256" key="14">
    <source>
        <dbReference type="SAM" id="MobiDB-lite"/>
    </source>
</evidence>
<dbReference type="Gene3D" id="3.30.70.270">
    <property type="match status" value="2"/>
</dbReference>
<dbReference type="Pfam" id="PF13621">
    <property type="entry name" value="Cupin_8"/>
    <property type="match status" value="1"/>
</dbReference>
<dbReference type="CDD" id="cd01647">
    <property type="entry name" value="RT_LTR"/>
    <property type="match status" value="1"/>
</dbReference>
<feature type="site" description="Transition state stabilizer" evidence="13">
    <location>
        <position position="1015"/>
    </location>
</feature>
<keyword evidence="4" id="KW-0548">Nucleotidyltransferase</keyword>
<dbReference type="Pfam" id="PF03372">
    <property type="entry name" value="Exo_endo_phos"/>
    <property type="match status" value="1"/>
</dbReference>
<comment type="similarity">
    <text evidence="2">Belongs to the DNA repair enzymes AP/ExoA family.</text>
</comment>
<evidence type="ECO:0000313" key="17">
    <source>
        <dbReference type="EMBL" id="EER09039.1"/>
    </source>
</evidence>
<evidence type="ECO:0000256" key="1">
    <source>
        <dbReference type="ARBA" id="ARBA00001936"/>
    </source>
</evidence>
<dbReference type="CDD" id="cd09087">
    <property type="entry name" value="Ape1-like_AP-endo"/>
    <property type="match status" value="1"/>
</dbReference>
<dbReference type="RefSeq" id="XP_002777223.1">
    <property type="nucleotide sequence ID" value="XM_002777177.1"/>
</dbReference>
<dbReference type="GO" id="GO:0003964">
    <property type="term" value="F:RNA-directed DNA polymerase activity"/>
    <property type="evidence" value="ECO:0007669"/>
    <property type="project" value="UniProtKB-KW"/>
</dbReference>
<dbReference type="FunFam" id="1.10.340.70:FF:000001">
    <property type="entry name" value="Retrovirus-related Pol polyprotein from transposon gypsy-like Protein"/>
    <property type="match status" value="1"/>
</dbReference>
<dbReference type="FunFam" id="3.30.70.270:FF:000020">
    <property type="entry name" value="Transposon Tf2-6 polyprotein-like Protein"/>
    <property type="match status" value="1"/>
</dbReference>
<dbReference type="Proteomes" id="UP000007800">
    <property type="component" value="Unassembled WGS sequence"/>
</dbReference>
<feature type="binding site" evidence="12">
    <location>
        <position position="1116"/>
    </location>
    <ligand>
        <name>Mg(2+)</name>
        <dbReference type="ChEBI" id="CHEBI:18420"/>
        <label>1</label>
    </ligand>
</feature>
<feature type="domain" description="Reverse transcriptase" evidence="15">
    <location>
        <begin position="1370"/>
        <end position="1549"/>
    </location>
</feature>
<proteinExistence type="inferred from homology"/>
<dbReference type="Gene3D" id="3.60.10.10">
    <property type="entry name" value="Endonuclease/exonuclease/phosphatase"/>
    <property type="match status" value="1"/>
</dbReference>
<keyword evidence="6 12" id="KW-0479">Metal-binding</keyword>
<evidence type="ECO:0000256" key="7">
    <source>
        <dbReference type="ARBA" id="ARBA00022759"/>
    </source>
</evidence>
<feature type="binding site" evidence="12">
    <location>
        <position position="872"/>
    </location>
    <ligand>
        <name>Mg(2+)</name>
        <dbReference type="ChEBI" id="CHEBI:18420"/>
        <label>1</label>
    </ligand>
</feature>
<dbReference type="Pfam" id="PF00078">
    <property type="entry name" value="RVT_1"/>
    <property type="match status" value="1"/>
</dbReference>
<dbReference type="InterPro" id="IPR012337">
    <property type="entry name" value="RNaseH-like_sf"/>
</dbReference>
<dbReference type="InterPro" id="IPR036397">
    <property type="entry name" value="RNaseH_sf"/>
</dbReference>
<dbReference type="SUPFAM" id="SSF56672">
    <property type="entry name" value="DNA/RNA polymerases"/>
    <property type="match status" value="1"/>
</dbReference>
<dbReference type="InterPro" id="IPR041588">
    <property type="entry name" value="Integrase_H2C2"/>
</dbReference>
<dbReference type="PANTHER" id="PTHR37984:SF5">
    <property type="entry name" value="PROTEIN NYNRIN-LIKE"/>
    <property type="match status" value="1"/>
</dbReference>
<dbReference type="Gene3D" id="3.40.50.300">
    <property type="entry name" value="P-loop containing nucleotide triphosphate hydrolases"/>
    <property type="match status" value="1"/>
</dbReference>
<gene>
    <name evidence="17" type="ORF">Pmar_PMAR021688</name>
</gene>
<evidence type="ECO:0000256" key="2">
    <source>
        <dbReference type="ARBA" id="ARBA00007092"/>
    </source>
</evidence>
<keyword evidence="5" id="KW-0540">Nuclease</keyword>
<accession>C5L2E5</accession>
<evidence type="ECO:0000256" key="10">
    <source>
        <dbReference type="ARBA" id="ARBA00022918"/>
    </source>
</evidence>
<evidence type="ECO:0000256" key="8">
    <source>
        <dbReference type="ARBA" id="ARBA00022801"/>
    </source>
</evidence>
<evidence type="ECO:0000256" key="12">
    <source>
        <dbReference type="PIRSR" id="PIRSR604808-2"/>
    </source>
</evidence>
<dbReference type="Pfam" id="PF17921">
    <property type="entry name" value="Integrase_H2C2"/>
    <property type="match status" value="1"/>
</dbReference>
<dbReference type="GO" id="GO:0006281">
    <property type="term" value="P:DNA repair"/>
    <property type="evidence" value="ECO:0007669"/>
    <property type="project" value="InterPro"/>
</dbReference>
<dbReference type="InterPro" id="IPR041667">
    <property type="entry name" value="Cupin_8"/>
</dbReference>
<dbReference type="Gene3D" id="1.10.340.70">
    <property type="match status" value="1"/>
</dbReference>
<dbReference type="PROSITE" id="PS50878">
    <property type="entry name" value="RT_POL"/>
    <property type="match status" value="1"/>
</dbReference>
<evidence type="ECO:0000259" key="15">
    <source>
        <dbReference type="PROSITE" id="PS50878"/>
    </source>
</evidence>
<dbReference type="Gene3D" id="2.60.120.650">
    <property type="entry name" value="Cupin"/>
    <property type="match status" value="1"/>
</dbReference>
<evidence type="ECO:0000256" key="3">
    <source>
        <dbReference type="ARBA" id="ARBA00022679"/>
    </source>
</evidence>
<dbReference type="PANTHER" id="PTHR37984">
    <property type="entry name" value="PROTEIN CBG26694"/>
    <property type="match status" value="1"/>
</dbReference>
<evidence type="ECO:0000256" key="11">
    <source>
        <dbReference type="PIRSR" id="PIRSR604808-1"/>
    </source>
</evidence>
<dbReference type="PROSITE" id="PS51435">
    <property type="entry name" value="AP_NUCLEASE_F1_4"/>
    <property type="match status" value="1"/>
</dbReference>
<dbReference type="GO" id="GO:0046872">
    <property type="term" value="F:metal ion binding"/>
    <property type="evidence" value="ECO:0007669"/>
    <property type="project" value="UniProtKB-KW"/>
</dbReference>
<dbReference type="SUPFAM" id="SSF53098">
    <property type="entry name" value="Ribonuclease H-like"/>
    <property type="match status" value="1"/>
</dbReference>
<dbReference type="InterPro" id="IPR003714">
    <property type="entry name" value="PhoH"/>
</dbReference>
<keyword evidence="9 12" id="KW-0460">Magnesium</keyword>
<evidence type="ECO:0000256" key="13">
    <source>
        <dbReference type="PIRSR" id="PIRSR604808-3"/>
    </source>
</evidence>
<feature type="binding site" evidence="12">
    <location>
        <position position="839"/>
    </location>
    <ligand>
        <name>Mg(2+)</name>
        <dbReference type="ChEBI" id="CHEBI:18420"/>
        <label>1</label>
    </ligand>
</feature>
<dbReference type="InterPro" id="IPR041373">
    <property type="entry name" value="RT_RNaseH"/>
</dbReference>
<dbReference type="EMBL" id="GG678592">
    <property type="protein sequence ID" value="EER09039.1"/>
    <property type="molecule type" value="Genomic_DNA"/>
</dbReference>
<dbReference type="NCBIfam" id="TIGR00633">
    <property type="entry name" value="xth"/>
    <property type="match status" value="1"/>
</dbReference>
<dbReference type="InterPro" id="IPR043502">
    <property type="entry name" value="DNA/RNA_pol_sf"/>
</dbReference>
<dbReference type="InterPro" id="IPR050951">
    <property type="entry name" value="Retrovirus_Pol_polyprotein"/>
</dbReference>
<dbReference type="SUPFAM" id="SSF52540">
    <property type="entry name" value="P-loop containing nucleoside triphosphate hydrolases"/>
    <property type="match status" value="1"/>
</dbReference>
<dbReference type="Gene3D" id="3.10.10.10">
    <property type="entry name" value="HIV Type 1 Reverse Transcriptase, subunit A, domain 1"/>
    <property type="match status" value="1"/>
</dbReference>
<feature type="active site" evidence="11">
    <location>
        <position position="971"/>
    </location>
</feature>
<keyword evidence="8" id="KW-0378">Hydrolase</keyword>
<dbReference type="InterPro" id="IPR036691">
    <property type="entry name" value="Endo/exonu/phosph_ase_sf"/>
</dbReference>
<dbReference type="Gene3D" id="3.30.420.10">
    <property type="entry name" value="Ribonuclease H-like superfamily/Ribonuclease H"/>
    <property type="match status" value="1"/>
</dbReference>
<feature type="site" description="Important for catalytic activity" evidence="13">
    <location>
        <position position="1086"/>
    </location>
</feature>
<dbReference type="InterPro" id="IPR000477">
    <property type="entry name" value="RT_dom"/>
</dbReference>
<dbReference type="InterPro" id="IPR043128">
    <property type="entry name" value="Rev_trsase/Diguanyl_cyclase"/>
</dbReference>
<evidence type="ECO:0000256" key="6">
    <source>
        <dbReference type="ARBA" id="ARBA00022723"/>
    </source>
</evidence>
<feature type="domain" description="Integrase catalytic" evidence="16">
    <location>
        <begin position="2408"/>
        <end position="2578"/>
    </location>
</feature>
<dbReference type="InParanoid" id="C5L2E5"/>
<protein>
    <submittedName>
        <fullName evidence="17">Retrovirus polyprotein, putative</fullName>
    </submittedName>
</protein>
<keyword evidence="3" id="KW-0808">Transferase</keyword>
<dbReference type="InterPro" id="IPR004808">
    <property type="entry name" value="AP_endonuc_1"/>
</dbReference>
<evidence type="ECO:0000259" key="16">
    <source>
        <dbReference type="PROSITE" id="PS50994"/>
    </source>
</evidence>
<name>C5L2E5_PERM5</name>
<comment type="cofactor">
    <cofactor evidence="1">
        <name>Mn(2+)</name>
        <dbReference type="ChEBI" id="CHEBI:29035"/>
    </cofactor>
</comment>
<evidence type="ECO:0000256" key="4">
    <source>
        <dbReference type="ARBA" id="ARBA00022695"/>
    </source>
</evidence>
<dbReference type="InterPro" id="IPR001584">
    <property type="entry name" value="Integrase_cat-core"/>
</dbReference>
<feature type="site" description="Interaction with DNA substrate" evidence="13">
    <location>
        <position position="1116"/>
    </location>
</feature>
<dbReference type="InterPro" id="IPR005135">
    <property type="entry name" value="Endo/exonuclease/phosphatase"/>
</dbReference>
<dbReference type="GeneID" id="9065125"/>
<dbReference type="GO" id="GO:0015074">
    <property type="term" value="P:DNA integration"/>
    <property type="evidence" value="ECO:0007669"/>
    <property type="project" value="InterPro"/>
</dbReference>
<dbReference type="GO" id="GO:0005524">
    <property type="term" value="F:ATP binding"/>
    <property type="evidence" value="ECO:0007669"/>
    <property type="project" value="InterPro"/>
</dbReference>
<feature type="active site" description="Proton donor/acceptor" evidence="11">
    <location>
        <position position="1013"/>
    </location>
</feature>
<organism evidence="18">
    <name type="scientific">Perkinsus marinus (strain ATCC 50983 / TXsc)</name>
    <dbReference type="NCBI Taxonomy" id="423536"/>
    <lineage>
        <taxon>Eukaryota</taxon>
        <taxon>Sar</taxon>
        <taxon>Alveolata</taxon>
        <taxon>Perkinsozoa</taxon>
        <taxon>Perkinsea</taxon>
        <taxon>Perkinsida</taxon>
        <taxon>Perkinsidae</taxon>
        <taxon>Perkinsus</taxon>
    </lineage>
</organism>
<evidence type="ECO:0000256" key="5">
    <source>
        <dbReference type="ARBA" id="ARBA00022722"/>
    </source>
</evidence>
<dbReference type="CDD" id="cd09274">
    <property type="entry name" value="RNase_HI_RT_Ty3"/>
    <property type="match status" value="1"/>
</dbReference>
<feature type="binding site" evidence="12">
    <location>
        <position position="1015"/>
    </location>
    <ligand>
        <name>Mg(2+)</name>
        <dbReference type="ChEBI" id="CHEBI:18420"/>
        <label>1</label>
    </ligand>
</feature>
<dbReference type="Pfam" id="PF02562">
    <property type="entry name" value="PhoH"/>
    <property type="match status" value="1"/>
</dbReference>
<evidence type="ECO:0000313" key="18">
    <source>
        <dbReference type="Proteomes" id="UP000007800"/>
    </source>
</evidence>
<keyword evidence="10" id="KW-0695">RNA-directed DNA polymerase</keyword>
<dbReference type="SUPFAM" id="SSF56219">
    <property type="entry name" value="DNase I-like"/>
    <property type="match status" value="1"/>
</dbReference>
<dbReference type="PROSITE" id="PS00728">
    <property type="entry name" value="AP_NUCLEASE_F1_3"/>
    <property type="match status" value="1"/>
</dbReference>
<feature type="region of interest" description="Disordered" evidence="14">
    <location>
        <begin position="1258"/>
        <end position="1283"/>
    </location>
</feature>
<keyword evidence="7" id="KW-0255">Endonuclease</keyword>
<dbReference type="PROSITE" id="PS50994">
    <property type="entry name" value="INTEGRASE"/>
    <property type="match status" value="1"/>
</dbReference>
<dbReference type="OrthoDB" id="413961at2759"/>
<dbReference type="InterPro" id="IPR020848">
    <property type="entry name" value="AP_endonuclease_F1_CS"/>
</dbReference>
<feature type="binding site" evidence="12">
    <location>
        <position position="1115"/>
    </location>
    <ligand>
        <name>Mg(2+)</name>
        <dbReference type="ChEBI" id="CHEBI:18420"/>
        <label>1</label>
    </ligand>
</feature>
<keyword evidence="18" id="KW-1185">Reference proteome</keyword>
<dbReference type="GO" id="GO:0003677">
    <property type="term" value="F:DNA binding"/>
    <property type="evidence" value="ECO:0007669"/>
    <property type="project" value="InterPro"/>
</dbReference>
<dbReference type="SUPFAM" id="SSF51197">
    <property type="entry name" value="Clavaminate synthase-like"/>
    <property type="match status" value="1"/>
</dbReference>